<dbReference type="SUPFAM" id="SSF55785">
    <property type="entry name" value="PYP-like sensor domain (PAS domain)"/>
    <property type="match status" value="1"/>
</dbReference>
<protein>
    <submittedName>
        <fullName evidence="3">HD-GYP domain-containing protein</fullName>
        <ecNumber evidence="3">3.1.4.-</ecNumber>
    </submittedName>
</protein>
<proteinExistence type="predicted"/>
<dbReference type="EC" id="3.1.4.-" evidence="3"/>
<reference evidence="4" key="1">
    <citation type="journal article" date="2019" name="Int. J. Syst. Evol. Microbiol.">
        <title>The Global Catalogue of Microorganisms (GCM) 10K type strain sequencing project: providing services to taxonomists for standard genome sequencing and annotation.</title>
        <authorList>
            <consortium name="The Broad Institute Genomics Platform"/>
            <consortium name="The Broad Institute Genome Sequencing Center for Infectious Disease"/>
            <person name="Wu L."/>
            <person name="Ma J."/>
        </authorList>
    </citation>
    <scope>NUCLEOTIDE SEQUENCE [LARGE SCALE GENOMIC DNA]</scope>
    <source>
        <strain evidence="4">KCTC 62164</strain>
    </source>
</reference>
<accession>A0ABV7CZP6</accession>
<dbReference type="PANTHER" id="PTHR45228">
    <property type="entry name" value="CYCLIC DI-GMP PHOSPHODIESTERASE TM_0186-RELATED"/>
    <property type="match status" value="1"/>
</dbReference>
<keyword evidence="3" id="KW-0378">Hydrolase</keyword>
<keyword evidence="1" id="KW-0812">Transmembrane</keyword>
<keyword evidence="4" id="KW-1185">Reference proteome</keyword>
<dbReference type="Proteomes" id="UP001595444">
    <property type="component" value="Unassembled WGS sequence"/>
</dbReference>
<feature type="transmembrane region" description="Helical" evidence="1">
    <location>
        <begin position="20"/>
        <end position="39"/>
    </location>
</feature>
<dbReference type="InterPro" id="IPR035965">
    <property type="entry name" value="PAS-like_dom_sf"/>
</dbReference>
<dbReference type="GO" id="GO:0016787">
    <property type="term" value="F:hydrolase activity"/>
    <property type="evidence" value="ECO:0007669"/>
    <property type="project" value="UniProtKB-KW"/>
</dbReference>
<dbReference type="Pfam" id="PF13487">
    <property type="entry name" value="HD_5"/>
    <property type="match status" value="1"/>
</dbReference>
<dbReference type="InterPro" id="IPR052020">
    <property type="entry name" value="Cyclic_di-GMP/3'3'-cGAMP_PDE"/>
</dbReference>
<evidence type="ECO:0000313" key="3">
    <source>
        <dbReference type="EMBL" id="MFC3050293.1"/>
    </source>
</evidence>
<dbReference type="EMBL" id="JBHRSL010000001">
    <property type="protein sequence ID" value="MFC3050293.1"/>
    <property type="molecule type" value="Genomic_DNA"/>
</dbReference>
<evidence type="ECO:0000256" key="1">
    <source>
        <dbReference type="SAM" id="Phobius"/>
    </source>
</evidence>
<keyword evidence="1" id="KW-0472">Membrane</keyword>
<evidence type="ECO:0000313" key="4">
    <source>
        <dbReference type="Proteomes" id="UP001595444"/>
    </source>
</evidence>
<dbReference type="PROSITE" id="PS51832">
    <property type="entry name" value="HD_GYP"/>
    <property type="match status" value="1"/>
</dbReference>
<sequence length="692" mass="75218">MANKVEGWFMQPAKTSGNRIQIFVLAILGILAVGIWMIFKFAASEAEQDLENWKTRLNLVAESRAAEVSTWLNRHLSTVEELATDASIQLYATQSSIPDNQALAEGQRGYVFSLLSTEAERAGFHEQRAIDTVAANVKRPRRVGLAIVNGEGMASVMTTGMPLLRPEEIPFSGSSFIALGPILADKTPLVLFGARITPSFDATPAEEHWVIGARPLDDDFLHTLVQPGEQSETAETYIVNPGESGIVTPLTPLLGGGRTGTPRQDAAASYAVKSPGGFEILPNYSGRDMLVTGKELSAPVPWVLVRTISAKEVLAEISGKRNTLIITLSLVALFLLATLILVWRHGVSKRLESSYREQEELLARNQALSGFLQSVSDGQPTAIAALTSDMTVRFSNEKMATVTGIPSKELTNRRLDTAFTGSVAELLREKTKAASSGTATELQIVLGQEQHPQTYQTQILPLDTHDKNDASVLVVMQDISDLIAEKAKSETLYKQLIGTLTEIIDARDPWSKYHSSRVADVAVSIAEEIGVTPDEMEAVRIAGQLVNIGKIFVPTIILTKQTPLSEDELKLVRESMQKGASLIAGLDFKGPVATILAEMRENWDGTGEPKGLKGDAIVSGARILSVSNAFVGMVSARAHRSGLGFDKASDILQADAGTRYERRLVAALQNILENKGGRDRWHHYMERAEETN</sequence>
<gene>
    <name evidence="3" type="ORF">ACFOKA_00090</name>
</gene>
<feature type="transmembrane region" description="Helical" evidence="1">
    <location>
        <begin position="324"/>
        <end position="343"/>
    </location>
</feature>
<comment type="caution">
    <text evidence="3">The sequence shown here is derived from an EMBL/GenBank/DDBJ whole genome shotgun (WGS) entry which is preliminary data.</text>
</comment>
<dbReference type="Gene3D" id="1.10.3210.10">
    <property type="entry name" value="Hypothetical protein af1432"/>
    <property type="match status" value="1"/>
</dbReference>
<evidence type="ECO:0000259" key="2">
    <source>
        <dbReference type="PROSITE" id="PS51832"/>
    </source>
</evidence>
<dbReference type="InterPro" id="IPR037522">
    <property type="entry name" value="HD_GYP_dom"/>
</dbReference>
<dbReference type="PANTHER" id="PTHR45228:SF4">
    <property type="entry name" value="LIPOPROTEIN"/>
    <property type="match status" value="1"/>
</dbReference>
<dbReference type="InterPro" id="IPR003607">
    <property type="entry name" value="HD/PDEase_dom"/>
</dbReference>
<dbReference type="SUPFAM" id="SSF109604">
    <property type="entry name" value="HD-domain/PDEase-like"/>
    <property type="match status" value="1"/>
</dbReference>
<name>A0ABV7CZP6_9PROT</name>
<feature type="domain" description="HD-GYP" evidence="2">
    <location>
        <begin position="489"/>
        <end position="684"/>
    </location>
</feature>
<dbReference type="RefSeq" id="WP_194214693.1">
    <property type="nucleotide sequence ID" value="NZ_CP061205.1"/>
</dbReference>
<dbReference type="Gene3D" id="3.30.450.20">
    <property type="entry name" value="PAS domain"/>
    <property type="match status" value="1"/>
</dbReference>
<dbReference type="CDD" id="cd00077">
    <property type="entry name" value="HDc"/>
    <property type="match status" value="1"/>
</dbReference>
<dbReference type="Pfam" id="PF08448">
    <property type="entry name" value="PAS_4"/>
    <property type="match status" value="1"/>
</dbReference>
<keyword evidence="1" id="KW-1133">Transmembrane helix</keyword>
<dbReference type="InterPro" id="IPR013656">
    <property type="entry name" value="PAS_4"/>
</dbReference>
<organism evidence="3 4">
    <name type="scientific">Kordiimonas pumila</name>
    <dbReference type="NCBI Taxonomy" id="2161677"/>
    <lineage>
        <taxon>Bacteria</taxon>
        <taxon>Pseudomonadati</taxon>
        <taxon>Pseudomonadota</taxon>
        <taxon>Alphaproteobacteria</taxon>
        <taxon>Kordiimonadales</taxon>
        <taxon>Kordiimonadaceae</taxon>
        <taxon>Kordiimonas</taxon>
    </lineage>
</organism>